<keyword evidence="2" id="KW-1185">Reference proteome</keyword>
<dbReference type="InParanoid" id="A0A1I5F2T1"/>
<dbReference type="STRING" id="1993.SAMN04489713_104386"/>
<reference evidence="1 2" key="1">
    <citation type="submission" date="2016-10" db="EMBL/GenBank/DDBJ databases">
        <authorList>
            <person name="de Groot N.N."/>
        </authorList>
    </citation>
    <scope>NUCLEOTIDE SEQUENCE [LARGE SCALE GENOMIC DNA]</scope>
    <source>
        <strain evidence="1 2">DSM 43067</strain>
    </source>
</reference>
<protein>
    <submittedName>
        <fullName evidence="1">Urease accessory protein</fullName>
    </submittedName>
</protein>
<dbReference type="eggNOG" id="COG0829">
    <property type="taxonomic scope" value="Bacteria"/>
</dbReference>
<proteinExistence type="predicted"/>
<accession>A0A1I5F2T1</accession>
<evidence type="ECO:0000313" key="2">
    <source>
        <dbReference type="Proteomes" id="UP000183413"/>
    </source>
</evidence>
<dbReference type="RefSeq" id="WP_256255369.1">
    <property type="nucleotide sequence ID" value="NZ_FOVH01000004.1"/>
</dbReference>
<dbReference type="AlphaFoldDB" id="A0A1I5F2T1"/>
<organism evidence="1 2">
    <name type="scientific">Actinomadura madurae</name>
    <dbReference type="NCBI Taxonomy" id="1993"/>
    <lineage>
        <taxon>Bacteria</taxon>
        <taxon>Bacillati</taxon>
        <taxon>Actinomycetota</taxon>
        <taxon>Actinomycetes</taxon>
        <taxon>Streptosporangiales</taxon>
        <taxon>Thermomonosporaceae</taxon>
        <taxon>Actinomadura</taxon>
    </lineage>
</organism>
<evidence type="ECO:0000313" key="1">
    <source>
        <dbReference type="EMBL" id="SFO17631.1"/>
    </source>
</evidence>
<name>A0A1I5F2T1_9ACTN</name>
<dbReference type="EMBL" id="FOVH01000004">
    <property type="protein sequence ID" value="SFO17631.1"/>
    <property type="molecule type" value="Genomic_DNA"/>
</dbReference>
<sequence>MLGDARCTGDVLLVGPDLARDAYAADGLAVMPLAGPGVLVTALAPDSAILRQRLVQGEKHARG</sequence>
<gene>
    <name evidence="1" type="ORF">SAMN04489713_104386</name>
</gene>
<dbReference type="Proteomes" id="UP000183413">
    <property type="component" value="Unassembled WGS sequence"/>
</dbReference>